<reference evidence="1 2" key="1">
    <citation type="submission" date="2019-08" db="EMBL/GenBank/DDBJ databases">
        <authorList>
            <person name="Peeters C."/>
        </authorList>
    </citation>
    <scope>NUCLEOTIDE SEQUENCE [LARGE SCALE GENOMIC DNA]</scope>
    <source>
        <strain evidence="1 2">LMG 31110</strain>
    </source>
</reference>
<name>A0A5E4WBT3_9BURK</name>
<sequence>MSILSASCSLKSADRIDVALFGRFAQRRSGAPVSVPEVFA</sequence>
<dbReference type="AlphaFoldDB" id="A0A5E4WBT3"/>
<organism evidence="1 2">
    <name type="scientific">Pandoraea communis</name>
    <dbReference type="NCBI Taxonomy" id="2508297"/>
    <lineage>
        <taxon>Bacteria</taxon>
        <taxon>Pseudomonadati</taxon>
        <taxon>Pseudomonadota</taxon>
        <taxon>Betaproteobacteria</taxon>
        <taxon>Burkholderiales</taxon>
        <taxon>Burkholderiaceae</taxon>
        <taxon>Pandoraea</taxon>
    </lineage>
</organism>
<gene>
    <name evidence="1" type="ORF">PCO31110_03157</name>
</gene>
<proteinExistence type="predicted"/>
<evidence type="ECO:0000313" key="2">
    <source>
        <dbReference type="Proteomes" id="UP000337189"/>
    </source>
</evidence>
<dbReference type="EMBL" id="CABPSJ010000004">
    <property type="protein sequence ID" value="VVE20780.1"/>
    <property type="molecule type" value="Genomic_DNA"/>
</dbReference>
<protein>
    <submittedName>
        <fullName evidence="1">Uncharacterized protein</fullName>
    </submittedName>
</protein>
<dbReference type="RefSeq" id="WP_256380708.1">
    <property type="nucleotide sequence ID" value="NZ_CABPSJ010000004.1"/>
</dbReference>
<evidence type="ECO:0000313" key="1">
    <source>
        <dbReference type="EMBL" id="VVE20780.1"/>
    </source>
</evidence>
<accession>A0A5E4WBT3</accession>
<dbReference type="Proteomes" id="UP000337189">
    <property type="component" value="Unassembled WGS sequence"/>
</dbReference>